<comment type="pathway">
    <text evidence="2">Amino-acid biosynthesis; L-arginine biosynthesis; L-arginine from L-ornithine and carbamoyl phosphate: step 1/3.</text>
</comment>
<keyword evidence="8" id="KW-0963">Cytoplasm</keyword>
<feature type="domain" description="Aspartate/ornithine carbamoyltransferase carbamoyl-P binding" evidence="10">
    <location>
        <begin position="2"/>
        <end position="143"/>
    </location>
</feature>
<evidence type="ECO:0000259" key="10">
    <source>
        <dbReference type="Pfam" id="PF02729"/>
    </source>
</evidence>
<evidence type="ECO:0000256" key="7">
    <source>
        <dbReference type="ARBA" id="ARBA00048772"/>
    </source>
</evidence>
<dbReference type="InterPro" id="IPR006130">
    <property type="entry name" value="Asp/Orn_carbamoylTrfase"/>
</dbReference>
<dbReference type="EC" id="2.1.3.3" evidence="4 8"/>
<dbReference type="GO" id="GO:0042450">
    <property type="term" value="P:L-arginine biosynthetic process via ornithine"/>
    <property type="evidence" value="ECO:0007669"/>
    <property type="project" value="UniProtKB-UniRule"/>
</dbReference>
<evidence type="ECO:0000256" key="5">
    <source>
        <dbReference type="ARBA" id="ARBA00016634"/>
    </source>
</evidence>
<dbReference type="HAMAP" id="MF_01109">
    <property type="entry name" value="OTCase"/>
    <property type="match status" value="1"/>
</dbReference>
<dbReference type="GO" id="GO:0005737">
    <property type="term" value="C:cytoplasm"/>
    <property type="evidence" value="ECO:0007669"/>
    <property type="project" value="UniProtKB-SubCell"/>
</dbReference>
<proteinExistence type="inferred from homology"/>
<feature type="binding site" evidence="8">
    <location>
        <position position="226"/>
    </location>
    <ligand>
        <name>L-ornithine</name>
        <dbReference type="ChEBI" id="CHEBI:46911"/>
    </ligand>
</feature>
<reference evidence="12" key="1">
    <citation type="journal article" date="2018" name="Sci. Rep.">
        <title>Lignite coal burning seam in the remote Altai Mountains harbors a hydrogen-driven thermophilic microbial community.</title>
        <authorList>
            <person name="Kadnikov V.V."/>
            <person name="Mardanov A.V."/>
            <person name="Ivasenko D.A."/>
            <person name="Antsiferov D.V."/>
            <person name="Beletsky A.V."/>
            <person name="Karnachuk O.V."/>
            <person name="Ravin N.V."/>
        </authorList>
    </citation>
    <scope>NUCLEOTIDE SEQUENCE [LARGE SCALE GENOMIC DNA]</scope>
</reference>
<accession>A0A2R6Y0D5</accession>
<protein>
    <recommendedName>
        <fullName evidence="5 8">Ornithine carbamoyltransferase</fullName>
        <shortName evidence="8">OTCase</shortName>
        <ecNumber evidence="4 8">2.1.3.3</ecNumber>
    </recommendedName>
</protein>
<name>A0A2R6Y0D5_9BACL</name>
<feature type="binding site" evidence="8">
    <location>
        <begin position="52"/>
        <end position="55"/>
    </location>
    <ligand>
        <name>carbamoyl phosphate</name>
        <dbReference type="ChEBI" id="CHEBI:58228"/>
    </ligand>
</feature>
<dbReference type="GO" id="GO:0019240">
    <property type="term" value="P:citrulline biosynthetic process"/>
    <property type="evidence" value="ECO:0007669"/>
    <property type="project" value="TreeGrafter"/>
</dbReference>
<organism evidence="11 12">
    <name type="scientific">Candidatus Carbonibacillus altaicus</name>
    <dbReference type="NCBI Taxonomy" id="2163959"/>
    <lineage>
        <taxon>Bacteria</taxon>
        <taxon>Bacillati</taxon>
        <taxon>Bacillota</taxon>
        <taxon>Bacilli</taxon>
        <taxon>Bacillales</taxon>
        <taxon>Candidatus Carbonibacillus</taxon>
    </lineage>
</organism>
<dbReference type="PANTHER" id="PTHR45753:SF3">
    <property type="entry name" value="ORNITHINE TRANSCARBAMYLASE, MITOCHONDRIAL"/>
    <property type="match status" value="1"/>
</dbReference>
<dbReference type="FunFam" id="3.40.50.1370:FF:000008">
    <property type="entry name" value="Ornithine carbamoyltransferase"/>
    <property type="match status" value="1"/>
</dbReference>
<dbReference type="GO" id="GO:0004585">
    <property type="term" value="F:ornithine carbamoyltransferase activity"/>
    <property type="evidence" value="ECO:0007669"/>
    <property type="project" value="UniProtKB-UniRule"/>
</dbReference>
<feature type="binding site" evidence="8">
    <location>
        <position position="162"/>
    </location>
    <ligand>
        <name>L-ornithine</name>
        <dbReference type="ChEBI" id="CHEBI:46911"/>
    </ligand>
</feature>
<feature type="binding site" evidence="8">
    <location>
        <position position="103"/>
    </location>
    <ligand>
        <name>carbamoyl phosphate</name>
        <dbReference type="ChEBI" id="CHEBI:58228"/>
    </ligand>
</feature>
<sequence length="326" mass="36261">MKHFLHLGALTKDELDALIILSQRIKHVRHQKSVFSEALVGKTLAMIFERPSTRTRISFEVGMQELGGRVLSLTTQELQLGRGEPLEDTAQVLSRYVDIILLRTSEHTRVEALAASSQVPVINGLSDIHHPTQVVADLLTILEHKGRLRDLKIAYVGDAHNNVTHDWLFAAALLGLDFHIAAPEMYGPSPAILQKARTFAASSGARLALTDDPRAALSNADVVITDVWTSMGREEERDIRLKHLKPYQVNEEAMQYAQEDAIFMHCLPAHRGEEVTKAVMDGPQSVVFDEAENRLHAHKAILLWLLSGQNIEAFVQDASVKDKALI</sequence>
<keyword evidence="6 8" id="KW-0808">Transferase</keyword>
<evidence type="ECO:0000256" key="3">
    <source>
        <dbReference type="ARBA" id="ARBA00007805"/>
    </source>
</evidence>
<dbReference type="NCBIfam" id="NF001986">
    <property type="entry name" value="PRK00779.1"/>
    <property type="match status" value="1"/>
</dbReference>
<dbReference type="Proteomes" id="UP000244338">
    <property type="component" value="Unassembled WGS sequence"/>
</dbReference>
<feature type="binding site" evidence="8">
    <location>
        <position position="79"/>
    </location>
    <ligand>
        <name>carbamoyl phosphate</name>
        <dbReference type="ChEBI" id="CHEBI:58228"/>
    </ligand>
</feature>
<feature type="domain" description="Aspartate/ornithine carbamoyltransferase Asp/Orn-binding" evidence="9">
    <location>
        <begin position="150"/>
        <end position="305"/>
    </location>
</feature>
<comment type="caution">
    <text evidence="11">The sequence shown here is derived from an EMBL/GenBank/DDBJ whole genome shotgun (WGS) entry which is preliminary data.</text>
</comment>
<dbReference type="InterPro" id="IPR024904">
    <property type="entry name" value="OTCase_ArgI"/>
</dbReference>
<dbReference type="PANTHER" id="PTHR45753">
    <property type="entry name" value="ORNITHINE CARBAMOYLTRANSFERASE, MITOCHONDRIAL"/>
    <property type="match status" value="1"/>
</dbReference>
<dbReference type="NCBIfam" id="TIGR00658">
    <property type="entry name" value="orni_carb_tr"/>
    <property type="match status" value="1"/>
</dbReference>
<evidence type="ECO:0000313" key="12">
    <source>
        <dbReference type="Proteomes" id="UP000244338"/>
    </source>
</evidence>
<comment type="function">
    <text evidence="1">Reversibly catalyzes the transfer of the carbamoyl group from carbamoyl phosphate (CP) to the N(epsilon) atom of ornithine (ORN) to produce L-citrulline.</text>
</comment>
<evidence type="ECO:0000313" key="11">
    <source>
        <dbReference type="EMBL" id="PTQ56120.1"/>
    </source>
</evidence>
<dbReference type="GO" id="GO:0016597">
    <property type="term" value="F:amino acid binding"/>
    <property type="evidence" value="ECO:0007669"/>
    <property type="project" value="InterPro"/>
</dbReference>
<dbReference type="PRINTS" id="PR00102">
    <property type="entry name" value="OTCASE"/>
</dbReference>
<dbReference type="Pfam" id="PF02729">
    <property type="entry name" value="OTCace_N"/>
    <property type="match status" value="1"/>
</dbReference>
<dbReference type="Pfam" id="PF00185">
    <property type="entry name" value="OTCace"/>
    <property type="match status" value="1"/>
</dbReference>
<dbReference type="InterPro" id="IPR036901">
    <property type="entry name" value="Asp/Orn_carbamoylTrfase_sf"/>
</dbReference>
<evidence type="ECO:0000256" key="6">
    <source>
        <dbReference type="ARBA" id="ARBA00022679"/>
    </source>
</evidence>
<dbReference type="SUPFAM" id="SSF53671">
    <property type="entry name" value="Aspartate/ornithine carbamoyltransferase"/>
    <property type="match status" value="1"/>
</dbReference>
<feature type="binding site" evidence="8">
    <location>
        <begin position="230"/>
        <end position="231"/>
    </location>
    <ligand>
        <name>L-ornithine</name>
        <dbReference type="ChEBI" id="CHEBI:46911"/>
    </ligand>
</feature>
<dbReference type="EMBL" id="PEBX01000044">
    <property type="protein sequence ID" value="PTQ56120.1"/>
    <property type="molecule type" value="Genomic_DNA"/>
</dbReference>
<dbReference type="InterPro" id="IPR002292">
    <property type="entry name" value="Orn/put_carbamltrans"/>
</dbReference>
<comment type="subcellular location">
    <subcellularLocation>
        <location evidence="8">Cytoplasm</location>
    </subcellularLocation>
</comment>
<comment type="catalytic activity">
    <reaction evidence="7 8">
        <text>carbamoyl phosphate + L-ornithine = L-citrulline + phosphate + H(+)</text>
        <dbReference type="Rhea" id="RHEA:19513"/>
        <dbReference type="ChEBI" id="CHEBI:15378"/>
        <dbReference type="ChEBI" id="CHEBI:43474"/>
        <dbReference type="ChEBI" id="CHEBI:46911"/>
        <dbReference type="ChEBI" id="CHEBI:57743"/>
        <dbReference type="ChEBI" id="CHEBI:58228"/>
        <dbReference type="EC" id="2.1.3.3"/>
    </reaction>
</comment>
<evidence type="ECO:0000256" key="1">
    <source>
        <dbReference type="ARBA" id="ARBA00003822"/>
    </source>
</evidence>
<feature type="binding site" evidence="8">
    <location>
        <begin position="266"/>
        <end position="267"/>
    </location>
    <ligand>
        <name>carbamoyl phosphate</name>
        <dbReference type="ChEBI" id="CHEBI:58228"/>
    </ligand>
</feature>
<dbReference type="InterPro" id="IPR006132">
    <property type="entry name" value="Asp/Orn_carbamoyltranf_P-bd"/>
</dbReference>
<evidence type="ECO:0000256" key="4">
    <source>
        <dbReference type="ARBA" id="ARBA00013007"/>
    </source>
</evidence>
<dbReference type="Gene3D" id="3.40.50.1370">
    <property type="entry name" value="Aspartate/ornithine carbamoyltransferase"/>
    <property type="match status" value="2"/>
</dbReference>
<feature type="binding site" evidence="8">
    <location>
        <position position="294"/>
    </location>
    <ligand>
        <name>carbamoyl phosphate</name>
        <dbReference type="ChEBI" id="CHEBI:58228"/>
    </ligand>
</feature>
<comment type="similarity">
    <text evidence="3 8">Belongs to the aspartate/ornithine carbamoyltransferase superfamily. OTCase family.</text>
</comment>
<dbReference type="AlphaFoldDB" id="A0A2R6Y0D5"/>
<evidence type="ECO:0000256" key="8">
    <source>
        <dbReference type="HAMAP-Rule" id="MF_01109"/>
    </source>
</evidence>
<evidence type="ECO:0000259" key="9">
    <source>
        <dbReference type="Pfam" id="PF00185"/>
    </source>
</evidence>
<dbReference type="PRINTS" id="PR00100">
    <property type="entry name" value="AOTCASE"/>
</dbReference>
<evidence type="ECO:0000256" key="2">
    <source>
        <dbReference type="ARBA" id="ARBA00004975"/>
    </source>
</evidence>
<gene>
    <name evidence="11" type="ORF">BSOLF_0813</name>
</gene>
<feature type="binding site" evidence="8">
    <location>
        <begin position="130"/>
        <end position="133"/>
    </location>
    <ligand>
        <name>carbamoyl phosphate</name>
        <dbReference type="ChEBI" id="CHEBI:58228"/>
    </ligand>
</feature>
<dbReference type="InterPro" id="IPR006131">
    <property type="entry name" value="Asp_carbamoyltransf_Asp/Orn-bd"/>
</dbReference>